<dbReference type="Proteomes" id="UP001152622">
    <property type="component" value="Chromosome 9"/>
</dbReference>
<dbReference type="EMBL" id="JAINUF010000009">
    <property type="protein sequence ID" value="KAJ8349308.1"/>
    <property type="molecule type" value="Genomic_DNA"/>
</dbReference>
<keyword evidence="3" id="KW-1185">Reference proteome</keyword>
<dbReference type="AlphaFoldDB" id="A0A9Q1F1K5"/>
<accession>A0A9Q1F1K5</accession>
<evidence type="ECO:0000313" key="3">
    <source>
        <dbReference type="Proteomes" id="UP001152622"/>
    </source>
</evidence>
<organism evidence="2 3">
    <name type="scientific">Synaphobranchus kaupii</name>
    <name type="common">Kaup's arrowtooth eel</name>
    <dbReference type="NCBI Taxonomy" id="118154"/>
    <lineage>
        <taxon>Eukaryota</taxon>
        <taxon>Metazoa</taxon>
        <taxon>Chordata</taxon>
        <taxon>Craniata</taxon>
        <taxon>Vertebrata</taxon>
        <taxon>Euteleostomi</taxon>
        <taxon>Actinopterygii</taxon>
        <taxon>Neopterygii</taxon>
        <taxon>Teleostei</taxon>
        <taxon>Anguilliformes</taxon>
        <taxon>Synaphobranchidae</taxon>
        <taxon>Synaphobranchus</taxon>
    </lineage>
</organism>
<name>A0A9Q1F1K5_SYNKA</name>
<reference evidence="2" key="1">
    <citation type="journal article" date="2023" name="Science">
        <title>Genome structures resolve the early diversification of teleost fishes.</title>
        <authorList>
            <person name="Parey E."/>
            <person name="Louis A."/>
            <person name="Montfort J."/>
            <person name="Bouchez O."/>
            <person name="Roques C."/>
            <person name="Iampietro C."/>
            <person name="Lluch J."/>
            <person name="Castinel A."/>
            <person name="Donnadieu C."/>
            <person name="Desvignes T."/>
            <person name="Floi Bucao C."/>
            <person name="Jouanno E."/>
            <person name="Wen M."/>
            <person name="Mejri S."/>
            <person name="Dirks R."/>
            <person name="Jansen H."/>
            <person name="Henkel C."/>
            <person name="Chen W.J."/>
            <person name="Zahm M."/>
            <person name="Cabau C."/>
            <person name="Klopp C."/>
            <person name="Thompson A.W."/>
            <person name="Robinson-Rechavi M."/>
            <person name="Braasch I."/>
            <person name="Lecointre G."/>
            <person name="Bobe J."/>
            <person name="Postlethwait J.H."/>
            <person name="Berthelot C."/>
            <person name="Roest Crollius H."/>
            <person name="Guiguen Y."/>
        </authorList>
    </citation>
    <scope>NUCLEOTIDE SEQUENCE</scope>
    <source>
        <strain evidence="2">WJC10195</strain>
    </source>
</reference>
<evidence type="ECO:0000313" key="2">
    <source>
        <dbReference type="EMBL" id="KAJ8349308.1"/>
    </source>
</evidence>
<comment type="caution">
    <text evidence="2">The sequence shown here is derived from an EMBL/GenBank/DDBJ whole genome shotgun (WGS) entry which is preliminary data.</text>
</comment>
<protein>
    <submittedName>
        <fullName evidence="2">Uncharacterized protein</fullName>
    </submittedName>
</protein>
<gene>
    <name evidence="2" type="ORF">SKAU_G00244380</name>
</gene>
<evidence type="ECO:0000256" key="1">
    <source>
        <dbReference type="SAM" id="MobiDB-lite"/>
    </source>
</evidence>
<proteinExistence type="predicted"/>
<sequence length="88" mass="9878">MARQTQRDTSPGHRHGHGGWANQDGLGAKRRSKAVMSRAESDLTAWRRVQAQVTSHKTCRQQHPLPYPKPHPNVYSLTLNHTPSPPLP</sequence>
<feature type="region of interest" description="Disordered" evidence="1">
    <location>
        <begin position="1"/>
        <end position="88"/>
    </location>
</feature>